<dbReference type="PANTHER" id="PTHR11113:SF2">
    <property type="entry name" value="ADENINE DEAMINASE"/>
    <property type="match status" value="1"/>
</dbReference>
<comment type="cofactor">
    <cofactor evidence="3">
        <name>Mn(2+)</name>
        <dbReference type="ChEBI" id="CHEBI:29035"/>
    </cofactor>
</comment>
<dbReference type="HAMAP" id="MF_01518">
    <property type="entry name" value="Adenine_deamin"/>
    <property type="match status" value="1"/>
</dbReference>
<comment type="similarity">
    <text evidence="3">Belongs to the metallo-dependent hydrolases superfamily. Adenine deaminase family.</text>
</comment>
<reference evidence="6 7" key="1">
    <citation type="submission" date="2016-11" db="EMBL/GenBank/DDBJ databases">
        <authorList>
            <person name="Jaros S."/>
            <person name="Januszkiewicz K."/>
            <person name="Wedrychowicz H."/>
        </authorList>
    </citation>
    <scope>NUCLEOTIDE SEQUENCE [LARGE SCALE GENOMIC DNA]</scope>
    <source>
        <strain evidence="6 7">CGMCC 1.6102</strain>
    </source>
</reference>
<feature type="domain" description="Amidohydrolase-related" evidence="4">
    <location>
        <begin position="44"/>
        <end position="323"/>
    </location>
</feature>
<gene>
    <name evidence="3" type="primary">ade</name>
    <name evidence="6" type="ORF">SAMN04488057_11379</name>
</gene>
<dbReference type="NCBIfam" id="TIGR01178">
    <property type="entry name" value="ade"/>
    <property type="match status" value="1"/>
</dbReference>
<dbReference type="Pfam" id="PF01979">
    <property type="entry name" value="Amidohydro_1"/>
    <property type="match status" value="1"/>
</dbReference>
<evidence type="ECO:0000313" key="7">
    <source>
        <dbReference type="Proteomes" id="UP000184513"/>
    </source>
</evidence>
<evidence type="ECO:0000259" key="4">
    <source>
        <dbReference type="Pfam" id="PF01979"/>
    </source>
</evidence>
<keyword evidence="2 3" id="KW-0464">Manganese</keyword>
<proteinExistence type="inferred from homology"/>
<dbReference type="GO" id="GO:0000034">
    <property type="term" value="F:adenine deaminase activity"/>
    <property type="evidence" value="ECO:0007669"/>
    <property type="project" value="UniProtKB-UniRule"/>
</dbReference>
<dbReference type="EMBL" id="FRCY01000013">
    <property type="protein sequence ID" value="SHN24565.1"/>
    <property type="molecule type" value="Genomic_DNA"/>
</dbReference>
<name>A0A1M7Q2Z4_9BACT</name>
<protein>
    <recommendedName>
        <fullName evidence="3">Adenine deaminase</fullName>
        <shortName evidence="3">Adenase</shortName>
        <shortName evidence="3">Adenine aminase</shortName>
        <ecNumber evidence="3">3.5.4.2</ecNumber>
    </recommendedName>
</protein>
<accession>A0A1M7Q2Z4</accession>
<dbReference type="PANTHER" id="PTHR11113">
    <property type="entry name" value="N-ACETYLGLUCOSAMINE-6-PHOSPHATE DEACETYLASE"/>
    <property type="match status" value="1"/>
</dbReference>
<dbReference type="Proteomes" id="UP000184513">
    <property type="component" value="Unassembled WGS sequence"/>
</dbReference>
<dbReference type="STRING" id="388280.SAMN04488057_11379"/>
<keyword evidence="7" id="KW-1185">Reference proteome</keyword>
<evidence type="ECO:0000256" key="2">
    <source>
        <dbReference type="ARBA" id="ARBA00023211"/>
    </source>
</evidence>
<feature type="domain" description="Adenine deaminase C-terminal" evidence="5">
    <location>
        <begin position="371"/>
        <end position="538"/>
    </location>
</feature>
<dbReference type="Pfam" id="PF13382">
    <property type="entry name" value="Adenine_deam_C"/>
    <property type="match status" value="1"/>
</dbReference>
<dbReference type="RefSeq" id="WP_073096398.1">
    <property type="nucleotide sequence ID" value="NZ_FRCY01000013.1"/>
</dbReference>
<keyword evidence="1 3" id="KW-0378">Hydrolase</keyword>
<dbReference type="EC" id="3.5.4.2" evidence="3"/>
<evidence type="ECO:0000313" key="6">
    <source>
        <dbReference type="EMBL" id="SHN24565.1"/>
    </source>
</evidence>
<dbReference type="InterPro" id="IPR026912">
    <property type="entry name" value="Adenine_deam_C"/>
</dbReference>
<dbReference type="InterPro" id="IPR006680">
    <property type="entry name" value="Amidohydro-rel"/>
</dbReference>
<dbReference type="InterPro" id="IPR006679">
    <property type="entry name" value="Adenine_deam"/>
</dbReference>
<dbReference type="InterPro" id="IPR032466">
    <property type="entry name" value="Metal_Hydrolase"/>
</dbReference>
<comment type="catalytic activity">
    <reaction evidence="3">
        <text>adenine + H2O + H(+) = hypoxanthine + NH4(+)</text>
        <dbReference type="Rhea" id="RHEA:23688"/>
        <dbReference type="ChEBI" id="CHEBI:15377"/>
        <dbReference type="ChEBI" id="CHEBI:15378"/>
        <dbReference type="ChEBI" id="CHEBI:16708"/>
        <dbReference type="ChEBI" id="CHEBI:17368"/>
        <dbReference type="ChEBI" id="CHEBI:28938"/>
        <dbReference type="EC" id="3.5.4.2"/>
    </reaction>
</comment>
<sequence>MTTAFSVRGQYVDIQNRDIFPAEIQISNKRIKSVKRINSAPKHYLLPGFIDAHVHIESSLLVPSEFARLAVLHGTVATVSDPHEIANVCGVQGIDFMVKNGKQTGFKFFFGAPSCVPATPFETAGATISPSDIAHLFEEKGISYLAEMMNWPGVLAGEKKVMEKIELARNYGKPVDGHAPGLKGKDAARYAAAGISTDHECMSMEEGRDKIACGMKVAIREGSAARNFDALIDLMDESPRQLMFCADDKHPDSLLEGHINQLVARAIALGKDLFDVLRAACITPVTHYGLDVGLMKEGDPADFIIVGNLTDFIPRQTYIDGKLAADLGISKIQKVSCQPINHFNTGLLTDDAFEIKSENGPARIIQALDRQLITKTLSAEVKTEGGKVMADTSRDILKIAVINRYEPHVKPQVALIKGFGLTQGAIASSVAHDSHNLIVVGCSDETMIRAANLIISKQGGLSAASAGRECILPLPVAGLMSHDDAFEVARKYTMLDKMAKEMGATLQSPFMTLSFMALLVIPQIKISDKGLFDGNTFQFVSLFENKSNTIN</sequence>
<evidence type="ECO:0000256" key="3">
    <source>
        <dbReference type="HAMAP-Rule" id="MF_01518"/>
    </source>
</evidence>
<dbReference type="OrthoDB" id="9775607at2"/>
<dbReference type="SUPFAM" id="SSF51556">
    <property type="entry name" value="Metallo-dependent hydrolases"/>
    <property type="match status" value="1"/>
</dbReference>
<dbReference type="CDD" id="cd01295">
    <property type="entry name" value="AdeC"/>
    <property type="match status" value="1"/>
</dbReference>
<evidence type="ECO:0000259" key="5">
    <source>
        <dbReference type="Pfam" id="PF13382"/>
    </source>
</evidence>
<evidence type="ECO:0000256" key="1">
    <source>
        <dbReference type="ARBA" id="ARBA00022801"/>
    </source>
</evidence>
<dbReference type="GO" id="GO:0006146">
    <property type="term" value="P:adenine catabolic process"/>
    <property type="evidence" value="ECO:0007669"/>
    <property type="project" value="InterPro"/>
</dbReference>
<organism evidence="6 7">
    <name type="scientific">Cyclobacterium lianum</name>
    <dbReference type="NCBI Taxonomy" id="388280"/>
    <lineage>
        <taxon>Bacteria</taxon>
        <taxon>Pseudomonadati</taxon>
        <taxon>Bacteroidota</taxon>
        <taxon>Cytophagia</taxon>
        <taxon>Cytophagales</taxon>
        <taxon>Cyclobacteriaceae</taxon>
        <taxon>Cyclobacterium</taxon>
    </lineage>
</organism>
<dbReference type="Gene3D" id="3.20.20.140">
    <property type="entry name" value="Metal-dependent hydrolases"/>
    <property type="match status" value="1"/>
</dbReference>
<dbReference type="AlphaFoldDB" id="A0A1M7Q2Z4"/>